<feature type="non-terminal residue" evidence="1">
    <location>
        <position position="14"/>
    </location>
</feature>
<proteinExistence type="predicted"/>
<dbReference type="EMBL" id="JAPFFM010000020">
    <property type="protein sequence ID" value="KAJ6682422.1"/>
    <property type="molecule type" value="Genomic_DNA"/>
</dbReference>
<evidence type="ECO:0000313" key="2">
    <source>
        <dbReference type="Proteomes" id="UP001151752"/>
    </source>
</evidence>
<protein>
    <submittedName>
        <fullName evidence="1">Uncharacterized protein</fullName>
    </submittedName>
</protein>
<name>A0A9Q0P6B6_9ROSI</name>
<dbReference type="Proteomes" id="UP001151752">
    <property type="component" value="Chromosome 5"/>
</dbReference>
<reference evidence="1" key="1">
    <citation type="submission" date="2022-11" db="EMBL/GenBank/DDBJ databases">
        <authorList>
            <person name="Hyden B.L."/>
            <person name="Feng K."/>
            <person name="Yates T."/>
            <person name="Jawdy S."/>
            <person name="Smart L.B."/>
            <person name="Muchero W."/>
        </authorList>
    </citation>
    <scope>NUCLEOTIDE SEQUENCE</scope>
    <source>
        <tissue evidence="1">Shoot tip</tissue>
    </source>
</reference>
<organism evidence="1 2">
    <name type="scientific">Salix koriyanagi</name>
    <dbReference type="NCBI Taxonomy" id="2511006"/>
    <lineage>
        <taxon>Eukaryota</taxon>
        <taxon>Viridiplantae</taxon>
        <taxon>Streptophyta</taxon>
        <taxon>Embryophyta</taxon>
        <taxon>Tracheophyta</taxon>
        <taxon>Spermatophyta</taxon>
        <taxon>Magnoliopsida</taxon>
        <taxon>eudicotyledons</taxon>
        <taxon>Gunneridae</taxon>
        <taxon>Pentapetalae</taxon>
        <taxon>rosids</taxon>
        <taxon>fabids</taxon>
        <taxon>Malpighiales</taxon>
        <taxon>Salicaceae</taxon>
        <taxon>Saliceae</taxon>
        <taxon>Salix</taxon>
    </lineage>
</organism>
<comment type="caution">
    <text evidence="1">The sequence shown here is derived from an EMBL/GenBank/DDBJ whole genome shotgun (WGS) entry which is preliminary data.</text>
</comment>
<evidence type="ECO:0000313" key="1">
    <source>
        <dbReference type="EMBL" id="KAJ6682422.1"/>
    </source>
</evidence>
<gene>
    <name evidence="1" type="ORF">OIU74_020626</name>
</gene>
<accession>A0A9Q0P6B6</accession>
<keyword evidence="2" id="KW-1185">Reference proteome</keyword>
<reference evidence="1" key="2">
    <citation type="journal article" date="2023" name="Int. J. Mol. Sci.">
        <title>De Novo Assembly and Annotation of 11 Diverse Shrub Willow (Salix) Genomes Reveals Novel Gene Organization in Sex-Linked Regions.</title>
        <authorList>
            <person name="Hyden B."/>
            <person name="Feng K."/>
            <person name="Yates T.B."/>
            <person name="Jawdy S."/>
            <person name="Cereghino C."/>
            <person name="Smart L.B."/>
            <person name="Muchero W."/>
        </authorList>
    </citation>
    <scope>NUCLEOTIDE SEQUENCE</scope>
    <source>
        <tissue evidence="1">Shoot tip</tissue>
    </source>
</reference>
<sequence>MGELKWVPVQFWIL</sequence>